<dbReference type="RefSeq" id="WP_377762209.1">
    <property type="nucleotide sequence ID" value="NZ_JBHRXY010000011.1"/>
</dbReference>
<protein>
    <recommendedName>
        <fullName evidence="3">Lipoprotein</fullName>
    </recommendedName>
</protein>
<keyword evidence="2" id="KW-1185">Reference proteome</keyword>
<proteinExistence type="predicted"/>
<evidence type="ECO:0000313" key="2">
    <source>
        <dbReference type="Proteomes" id="UP001595539"/>
    </source>
</evidence>
<accession>A0ABV7U5W9</accession>
<comment type="caution">
    <text evidence="1">The sequence shown here is derived from an EMBL/GenBank/DDBJ whole genome shotgun (WGS) entry which is preliminary data.</text>
</comment>
<dbReference type="EMBL" id="JBHRXY010000011">
    <property type="protein sequence ID" value="MFC3630478.1"/>
    <property type="molecule type" value="Genomic_DNA"/>
</dbReference>
<name>A0ABV7U5W9_9RHOB</name>
<gene>
    <name evidence="1" type="ORF">ACFOM8_13595</name>
</gene>
<reference evidence="2" key="1">
    <citation type="journal article" date="2019" name="Int. J. Syst. Evol. Microbiol.">
        <title>The Global Catalogue of Microorganisms (GCM) 10K type strain sequencing project: providing services to taxonomists for standard genome sequencing and annotation.</title>
        <authorList>
            <consortium name="The Broad Institute Genomics Platform"/>
            <consortium name="The Broad Institute Genome Sequencing Center for Infectious Disease"/>
            <person name="Wu L."/>
            <person name="Ma J."/>
        </authorList>
    </citation>
    <scope>NUCLEOTIDE SEQUENCE [LARGE SCALE GENOMIC DNA]</scope>
    <source>
        <strain evidence="2">KCTC 42473</strain>
    </source>
</reference>
<sequence>MKFRSLFILAGVLINAGCGSMTARTETARTGAESLPPDLFALAAPGQDVASARLLPEDNCYWYEHRGPVETTLLPLTTIEGRPICMQSQA</sequence>
<dbReference type="Proteomes" id="UP001595539">
    <property type="component" value="Unassembled WGS sequence"/>
</dbReference>
<organism evidence="1 2">
    <name type="scientific">Paracoccus angustae</name>
    <dbReference type="NCBI Taxonomy" id="1671480"/>
    <lineage>
        <taxon>Bacteria</taxon>
        <taxon>Pseudomonadati</taxon>
        <taxon>Pseudomonadota</taxon>
        <taxon>Alphaproteobacteria</taxon>
        <taxon>Rhodobacterales</taxon>
        <taxon>Paracoccaceae</taxon>
        <taxon>Paracoccus</taxon>
    </lineage>
</organism>
<evidence type="ECO:0008006" key="3">
    <source>
        <dbReference type="Google" id="ProtNLM"/>
    </source>
</evidence>
<evidence type="ECO:0000313" key="1">
    <source>
        <dbReference type="EMBL" id="MFC3630478.1"/>
    </source>
</evidence>